<evidence type="ECO:0000256" key="1">
    <source>
        <dbReference type="SAM" id="MobiDB-lite"/>
    </source>
</evidence>
<evidence type="ECO:0000313" key="2">
    <source>
        <dbReference type="EMBL" id="EUA85240.1"/>
    </source>
</evidence>
<reference evidence="2 3" key="1">
    <citation type="submission" date="2014-01" db="EMBL/GenBank/DDBJ databases">
        <authorList>
            <person name="Dobos K."/>
            <person name="Lenaerts A."/>
            <person name="Ordway D."/>
            <person name="DeGroote M.A."/>
            <person name="Parker T."/>
            <person name="Sizemore C."/>
            <person name="Tallon L.J."/>
            <person name="Sadzewicz L.K."/>
            <person name="Sengamalay N."/>
            <person name="Fraser C.M."/>
            <person name="Hine E."/>
            <person name="Shefchek K.A."/>
            <person name="Das S.P."/>
            <person name="Tettelin H."/>
        </authorList>
    </citation>
    <scope>NUCLEOTIDE SEQUENCE [LARGE SCALE GENOMIC DNA]</scope>
    <source>
        <strain evidence="2 3">Harvey</strain>
    </source>
</reference>
<sequence>MVPKACSKPRITSTGIAAPPTRTSRNDPVSGALGAVQHRGEHGGHALKNSDPVSLR</sequence>
<dbReference type="Proteomes" id="UP000020681">
    <property type="component" value="Unassembled WGS sequence"/>
</dbReference>
<organism evidence="2 3">
    <name type="scientific">Mycobacterium ulcerans str. Harvey</name>
    <dbReference type="NCBI Taxonomy" id="1299332"/>
    <lineage>
        <taxon>Bacteria</taxon>
        <taxon>Bacillati</taxon>
        <taxon>Actinomycetota</taxon>
        <taxon>Actinomycetes</taxon>
        <taxon>Mycobacteriales</taxon>
        <taxon>Mycobacteriaceae</taxon>
        <taxon>Mycobacterium</taxon>
        <taxon>Mycobacterium ulcerans group</taxon>
    </lineage>
</organism>
<dbReference type="EMBL" id="JAOL01000203">
    <property type="protein sequence ID" value="EUA85240.1"/>
    <property type="molecule type" value="Genomic_DNA"/>
</dbReference>
<evidence type="ECO:0000313" key="3">
    <source>
        <dbReference type="Proteomes" id="UP000020681"/>
    </source>
</evidence>
<name>A0ABN0QKU5_MYCUL</name>
<comment type="caution">
    <text evidence="2">The sequence shown here is derived from an EMBL/GenBank/DDBJ whole genome shotgun (WGS) entry which is preliminary data.</text>
</comment>
<gene>
    <name evidence="2" type="ORF">I551_8294</name>
</gene>
<accession>A0ABN0QKU5</accession>
<proteinExistence type="predicted"/>
<keyword evidence="3" id="KW-1185">Reference proteome</keyword>
<feature type="region of interest" description="Disordered" evidence="1">
    <location>
        <begin position="1"/>
        <end position="56"/>
    </location>
</feature>
<feature type="compositionally biased region" description="Polar residues" evidence="1">
    <location>
        <begin position="10"/>
        <end position="27"/>
    </location>
</feature>
<protein>
    <submittedName>
        <fullName evidence="2">Uncharacterized protein</fullName>
    </submittedName>
</protein>